<evidence type="ECO:0000256" key="2">
    <source>
        <dbReference type="ARBA" id="ARBA00011650"/>
    </source>
</evidence>
<evidence type="ECO:0000256" key="7">
    <source>
        <dbReference type="ARBA" id="ARBA00022692"/>
    </source>
</evidence>
<evidence type="ECO:0000256" key="5">
    <source>
        <dbReference type="ARBA" id="ARBA00022475"/>
    </source>
</evidence>
<dbReference type="SUPFAM" id="SSF161098">
    <property type="entry name" value="MetI-like"/>
    <property type="match status" value="2"/>
</dbReference>
<dbReference type="Proteomes" id="UP000256294">
    <property type="component" value="Unassembled WGS sequence"/>
</dbReference>
<feature type="transmembrane region" description="Helical" evidence="11">
    <location>
        <begin position="341"/>
        <end position="364"/>
    </location>
</feature>
<dbReference type="PANTHER" id="PTHR30183">
    <property type="entry name" value="MOLYBDENUM TRANSPORT SYSTEM PERMEASE PROTEIN MODB"/>
    <property type="match status" value="1"/>
</dbReference>
<dbReference type="InterPro" id="IPR005947">
    <property type="entry name" value="ThiP_ABC_transpt"/>
</dbReference>
<feature type="transmembrane region" description="Helical" evidence="11">
    <location>
        <begin position="101"/>
        <end position="124"/>
    </location>
</feature>
<accession>A0A3D9UG83</accession>
<dbReference type="NCBIfam" id="NF006951">
    <property type="entry name" value="PRK09433.1-2"/>
    <property type="match status" value="1"/>
</dbReference>
<keyword evidence="4 11" id="KW-0813">Transport</keyword>
<feature type="transmembrane region" description="Helical" evidence="11">
    <location>
        <begin position="475"/>
        <end position="494"/>
    </location>
</feature>
<keyword evidence="7 11" id="KW-0812">Transmembrane</keyword>
<feature type="transmembrane region" description="Helical" evidence="11">
    <location>
        <begin position="210"/>
        <end position="230"/>
    </location>
</feature>
<comment type="similarity">
    <text evidence="11">Belongs to the binding-protein-dependent transport system permease family.</text>
</comment>
<dbReference type="AlphaFoldDB" id="A0A3D9UG83"/>
<organism evidence="13 14">
    <name type="scientific">Xenorhabdus cabanillasii</name>
    <dbReference type="NCBI Taxonomy" id="351673"/>
    <lineage>
        <taxon>Bacteria</taxon>
        <taxon>Pseudomonadati</taxon>
        <taxon>Pseudomonadota</taxon>
        <taxon>Gammaproteobacteria</taxon>
        <taxon>Enterobacterales</taxon>
        <taxon>Morganellaceae</taxon>
        <taxon>Xenorhabdus</taxon>
    </lineage>
</organism>
<sequence length="544" mass="60924">MAKCCKPLIAGWLLPGVIASGLLLLIALSAFGALWFNNTWFNNVWLNAPESHWQTFLSDSYLWHVIGFTFWQAFLSALFSVIPAIFLARALYRRHFPGRTLFLRLCAMTLVLPVLVALFGILTVYGRIGWLAHLCQWIGIEYRFTPYGLQGILLAHIFFNMPMATRLLLQSLEGIAVEQRQLAAQLGMNEWQHFRFVEWPYLRRQILPTAALIFMLCFASFAAVLALGGGPSATTIELAIYQAIKYDYDLGQAALLALIQLFCCLGLVLLSQKLKGVLSVGYGHQQQWRNPQDSWLKKLCDGLLITTALLFLLPPLLAVIVDGLNSAAFDVLSKPALWQAFTTSIIIAPGAGFLCVLLTMMLLWSSRELRLRHLSRWGQAMESSGLLILAMPGIVLATGFFILLNNTVGLPDSPYELIILTNALMAIPYALKVLDNPMRDLAERYNPLCRSLNIQGVHRLRWIELKALRIPLAQALAFASVLSIGDFGVVALFGNENFRTLPFYLYQQIGAYRSQDGAVTAFLLLLLCFILFSVLERLPGRRHD</sequence>
<protein>
    <recommendedName>
        <fullName evidence="3">Thiamine transport system permease protein ThiP</fullName>
    </recommendedName>
</protein>
<evidence type="ECO:0000313" key="13">
    <source>
        <dbReference type="EMBL" id="REF26960.1"/>
    </source>
</evidence>
<evidence type="ECO:0000256" key="1">
    <source>
        <dbReference type="ARBA" id="ARBA00004429"/>
    </source>
</evidence>
<keyword evidence="6" id="KW-0997">Cell inner membrane</keyword>
<feature type="transmembrane region" description="Helical" evidence="11">
    <location>
        <begin position="514"/>
        <end position="535"/>
    </location>
</feature>
<keyword evidence="14" id="KW-1185">Reference proteome</keyword>
<dbReference type="Pfam" id="PF00528">
    <property type="entry name" value="BPD_transp_1"/>
    <property type="match status" value="1"/>
</dbReference>
<evidence type="ECO:0000313" key="14">
    <source>
        <dbReference type="Proteomes" id="UP000256294"/>
    </source>
</evidence>
<evidence type="ECO:0000256" key="11">
    <source>
        <dbReference type="RuleBase" id="RU363032"/>
    </source>
</evidence>
<evidence type="ECO:0000256" key="4">
    <source>
        <dbReference type="ARBA" id="ARBA00022448"/>
    </source>
</evidence>
<dbReference type="CDD" id="cd06261">
    <property type="entry name" value="TM_PBP2"/>
    <property type="match status" value="1"/>
</dbReference>
<dbReference type="GO" id="GO:0015888">
    <property type="term" value="P:thiamine transport"/>
    <property type="evidence" value="ECO:0007669"/>
    <property type="project" value="InterPro"/>
</dbReference>
<dbReference type="Gene3D" id="1.10.3720.10">
    <property type="entry name" value="MetI-like"/>
    <property type="match status" value="2"/>
</dbReference>
<dbReference type="FunFam" id="1.10.3720.10:FF:000044">
    <property type="entry name" value="Thiamine/thiamine pyrophosphate ABC transporter permease ThiP"/>
    <property type="match status" value="1"/>
</dbReference>
<dbReference type="PANTHER" id="PTHR30183:SF9">
    <property type="entry name" value="THIAMINE TRANSPORT SYSTEM PERMEASE PROTEIN THIP"/>
    <property type="match status" value="1"/>
</dbReference>
<comment type="caution">
    <text evidence="13">The sequence shown here is derived from an EMBL/GenBank/DDBJ whole genome shotgun (WGS) entry which is preliminary data.</text>
</comment>
<dbReference type="InterPro" id="IPR000515">
    <property type="entry name" value="MetI-like"/>
</dbReference>
<dbReference type="GO" id="GO:0022857">
    <property type="term" value="F:transmembrane transporter activity"/>
    <property type="evidence" value="ECO:0007669"/>
    <property type="project" value="InterPro"/>
</dbReference>
<evidence type="ECO:0000256" key="3">
    <source>
        <dbReference type="ARBA" id="ARBA00016947"/>
    </source>
</evidence>
<dbReference type="InterPro" id="IPR035906">
    <property type="entry name" value="MetI-like_sf"/>
</dbReference>
<dbReference type="RefSeq" id="WP_038259850.1">
    <property type="nucleotide sequence ID" value="NZ_QTUB01000001.1"/>
</dbReference>
<keyword evidence="5" id="KW-1003">Cell membrane</keyword>
<feature type="domain" description="ABC transmembrane type-1" evidence="12">
    <location>
        <begin position="66"/>
        <end position="271"/>
    </location>
</feature>
<dbReference type="PROSITE" id="PS50928">
    <property type="entry name" value="ABC_TM1"/>
    <property type="match status" value="2"/>
</dbReference>
<feature type="transmembrane region" description="Helical" evidence="11">
    <location>
        <begin position="250"/>
        <end position="270"/>
    </location>
</feature>
<dbReference type="NCBIfam" id="TIGR01253">
    <property type="entry name" value="thiP"/>
    <property type="match status" value="1"/>
</dbReference>
<evidence type="ECO:0000256" key="10">
    <source>
        <dbReference type="ARBA" id="ARBA00023136"/>
    </source>
</evidence>
<feature type="domain" description="ABC transmembrane type-1" evidence="12">
    <location>
        <begin position="341"/>
        <end position="535"/>
    </location>
</feature>
<comment type="subunit">
    <text evidence="2">The complex is composed of two ATP-binding proteins (ThiQ), two transmembrane proteins (ThiP) and a solute-binding protein (ThiB).</text>
</comment>
<evidence type="ECO:0000256" key="6">
    <source>
        <dbReference type="ARBA" id="ARBA00022519"/>
    </source>
</evidence>
<evidence type="ECO:0000256" key="8">
    <source>
        <dbReference type="ARBA" id="ARBA00022737"/>
    </source>
</evidence>
<feature type="transmembrane region" description="Helical" evidence="11">
    <location>
        <begin position="385"/>
        <end position="405"/>
    </location>
</feature>
<reference evidence="13 14" key="1">
    <citation type="submission" date="2018-08" db="EMBL/GenBank/DDBJ databases">
        <title>Genomic Encyclopedia of Archaeal and Bacterial Type Strains, Phase II (KMG-II): from individual species to whole genera.</title>
        <authorList>
            <person name="Goeker M."/>
        </authorList>
    </citation>
    <scope>NUCLEOTIDE SEQUENCE [LARGE SCALE GENOMIC DNA]</scope>
    <source>
        <strain evidence="13 14">DSM 17905</strain>
    </source>
</reference>
<keyword evidence="9 11" id="KW-1133">Transmembrane helix</keyword>
<keyword evidence="10 11" id="KW-0472">Membrane</keyword>
<keyword evidence="8" id="KW-0677">Repeat</keyword>
<feature type="transmembrane region" description="Helical" evidence="11">
    <location>
        <begin position="12"/>
        <end position="36"/>
    </location>
</feature>
<evidence type="ECO:0000256" key="9">
    <source>
        <dbReference type="ARBA" id="ARBA00022989"/>
    </source>
</evidence>
<feature type="transmembrane region" description="Helical" evidence="11">
    <location>
        <begin position="144"/>
        <end position="161"/>
    </location>
</feature>
<name>A0A3D9UG83_9GAMM</name>
<feature type="transmembrane region" description="Helical" evidence="11">
    <location>
        <begin position="299"/>
        <end position="321"/>
    </location>
</feature>
<dbReference type="FunFam" id="1.10.3720.10:FF:000048">
    <property type="entry name" value="Thiamine/thiamine pyrophosphate ABC transporter permease ThiP"/>
    <property type="match status" value="1"/>
</dbReference>
<proteinExistence type="inferred from homology"/>
<dbReference type="EMBL" id="QTUB01000001">
    <property type="protein sequence ID" value="REF26960.1"/>
    <property type="molecule type" value="Genomic_DNA"/>
</dbReference>
<comment type="subcellular location">
    <subcellularLocation>
        <location evidence="1">Cell inner membrane</location>
        <topology evidence="1">Multi-pass membrane protein</topology>
    </subcellularLocation>
    <subcellularLocation>
        <location evidence="11">Cell membrane</location>
        <topology evidence="11">Multi-pass membrane protein</topology>
    </subcellularLocation>
</comment>
<feature type="transmembrane region" description="Helical" evidence="11">
    <location>
        <begin position="61"/>
        <end position="89"/>
    </location>
</feature>
<evidence type="ECO:0000259" key="12">
    <source>
        <dbReference type="PROSITE" id="PS50928"/>
    </source>
</evidence>
<gene>
    <name evidence="13" type="ORF">BDD26_1672</name>
</gene>
<feature type="transmembrane region" description="Helical" evidence="11">
    <location>
        <begin position="417"/>
        <end position="434"/>
    </location>
</feature>
<dbReference type="GO" id="GO:0005886">
    <property type="term" value="C:plasma membrane"/>
    <property type="evidence" value="ECO:0007669"/>
    <property type="project" value="UniProtKB-SubCell"/>
</dbReference>